<evidence type="ECO:0000313" key="1">
    <source>
        <dbReference type="EMBL" id="KAJ0224829.1"/>
    </source>
</evidence>
<dbReference type="AlphaFoldDB" id="A0A9R1XTD7"/>
<reference evidence="1 2" key="1">
    <citation type="journal article" date="2017" name="Nat. Commun.">
        <title>Genome assembly with in vitro proximity ligation data and whole-genome triplication in lettuce.</title>
        <authorList>
            <person name="Reyes-Chin-Wo S."/>
            <person name="Wang Z."/>
            <person name="Yang X."/>
            <person name="Kozik A."/>
            <person name="Arikit S."/>
            <person name="Song C."/>
            <person name="Xia L."/>
            <person name="Froenicke L."/>
            <person name="Lavelle D.O."/>
            <person name="Truco M.J."/>
            <person name="Xia R."/>
            <person name="Zhu S."/>
            <person name="Xu C."/>
            <person name="Xu H."/>
            <person name="Xu X."/>
            <person name="Cox K."/>
            <person name="Korf I."/>
            <person name="Meyers B.C."/>
            <person name="Michelmore R.W."/>
        </authorList>
    </citation>
    <scope>NUCLEOTIDE SEQUENCE [LARGE SCALE GENOMIC DNA]</scope>
    <source>
        <strain evidence="2">cv. Salinas</strain>
        <tissue evidence="1">Seedlings</tissue>
    </source>
</reference>
<accession>A0A9R1XTD7</accession>
<evidence type="ECO:0000313" key="2">
    <source>
        <dbReference type="Proteomes" id="UP000235145"/>
    </source>
</evidence>
<keyword evidence="2" id="KW-1185">Reference proteome</keyword>
<dbReference type="EMBL" id="NBSK02000001">
    <property type="protein sequence ID" value="KAJ0224829.1"/>
    <property type="molecule type" value="Genomic_DNA"/>
</dbReference>
<comment type="caution">
    <text evidence="1">The sequence shown here is derived from an EMBL/GenBank/DDBJ whole genome shotgun (WGS) entry which is preliminary data.</text>
</comment>
<protein>
    <submittedName>
        <fullName evidence="1">Uncharacterized protein</fullName>
    </submittedName>
</protein>
<dbReference type="Proteomes" id="UP000235145">
    <property type="component" value="Unassembled WGS sequence"/>
</dbReference>
<gene>
    <name evidence="1" type="ORF">LSAT_V11C100025130</name>
</gene>
<name>A0A9R1XTD7_LACSA</name>
<proteinExistence type="predicted"/>
<sequence>MINRPRKKHTQHQANHDVAVLTQKFQNISYSQWQQHGHSIQTLLPVITGFLEGEFEAPSRWNLGRFHRTQPVATWNNTPPTHGEWDVNHQILYNTSPARAEHIVRASDTLRAASCASGSEIIDASTPRMQMCHQIVAASDLVRAPKKSKADHPLEKHVIHSGHLEQPIKIGADLTEKTKAQLVALLT</sequence>
<organism evidence="1 2">
    <name type="scientific">Lactuca sativa</name>
    <name type="common">Garden lettuce</name>
    <dbReference type="NCBI Taxonomy" id="4236"/>
    <lineage>
        <taxon>Eukaryota</taxon>
        <taxon>Viridiplantae</taxon>
        <taxon>Streptophyta</taxon>
        <taxon>Embryophyta</taxon>
        <taxon>Tracheophyta</taxon>
        <taxon>Spermatophyta</taxon>
        <taxon>Magnoliopsida</taxon>
        <taxon>eudicotyledons</taxon>
        <taxon>Gunneridae</taxon>
        <taxon>Pentapetalae</taxon>
        <taxon>asterids</taxon>
        <taxon>campanulids</taxon>
        <taxon>Asterales</taxon>
        <taxon>Asteraceae</taxon>
        <taxon>Cichorioideae</taxon>
        <taxon>Cichorieae</taxon>
        <taxon>Lactucinae</taxon>
        <taxon>Lactuca</taxon>
    </lineage>
</organism>